<evidence type="ECO:0000313" key="2">
    <source>
        <dbReference type="EMBL" id="RIA31465.1"/>
    </source>
</evidence>
<dbReference type="GO" id="GO:0035438">
    <property type="term" value="F:cyclic-di-GMP binding"/>
    <property type="evidence" value="ECO:0007669"/>
    <property type="project" value="InterPro"/>
</dbReference>
<name>A0A397NAC1_ECTOL</name>
<dbReference type="InterPro" id="IPR009875">
    <property type="entry name" value="PilZ_domain"/>
</dbReference>
<protein>
    <submittedName>
        <fullName evidence="2">PilZ domain-containing protein</fullName>
    </submittedName>
</protein>
<evidence type="ECO:0000259" key="1">
    <source>
        <dbReference type="Pfam" id="PF07238"/>
    </source>
</evidence>
<proteinExistence type="predicted"/>
<dbReference type="Proteomes" id="UP000265836">
    <property type="component" value="Unassembled WGS sequence"/>
</dbReference>
<gene>
    <name evidence="2" type="ORF">DFO61_2187</name>
</gene>
<dbReference type="AlphaFoldDB" id="A0A397NAC1"/>
<dbReference type="Gene3D" id="2.40.10.220">
    <property type="entry name" value="predicted glycosyltransferase like domains"/>
    <property type="match status" value="1"/>
</dbReference>
<feature type="domain" description="PilZ" evidence="1">
    <location>
        <begin position="151"/>
        <end position="223"/>
    </location>
</feature>
<organism evidence="2 3">
    <name type="scientific">Ectopseudomonas oleovorans</name>
    <name type="common">Pseudomonas oleovorans</name>
    <dbReference type="NCBI Taxonomy" id="301"/>
    <lineage>
        <taxon>Bacteria</taxon>
        <taxon>Pseudomonadati</taxon>
        <taxon>Pseudomonadota</taxon>
        <taxon>Gammaproteobacteria</taxon>
        <taxon>Pseudomonadales</taxon>
        <taxon>Pseudomonadaceae</taxon>
        <taxon>Ectopseudomonas</taxon>
    </lineage>
</organism>
<dbReference type="Pfam" id="PF07238">
    <property type="entry name" value="PilZ"/>
    <property type="match status" value="1"/>
</dbReference>
<evidence type="ECO:0000313" key="3">
    <source>
        <dbReference type="Proteomes" id="UP000265836"/>
    </source>
</evidence>
<sequence>MSGRVRGKRNVLVAGPGERPYTQNQYEPATCRIVNEFSDHHRCHGFAMSTYDVDDRREYYRIEDTIALEFTLLSGAAAHSSDVLHDASPLFNLLSDLHLMDFESQHLLRHISERDRTLANYLKVINKRIDLLGQAVAQSLLRDIGLPRKVSLSEGGISFNNAQPVPEYSHLAIKMVLMPQALGLLLRARVVHCSQRADGQYEIGTEFEALTDSQRQLLARHILQRQALERRQARE</sequence>
<dbReference type="EMBL" id="QXDA01000003">
    <property type="protein sequence ID" value="RIA31465.1"/>
    <property type="molecule type" value="Genomic_DNA"/>
</dbReference>
<accession>A0A397NAC1</accession>
<reference evidence="2 3" key="1">
    <citation type="submission" date="2018-08" db="EMBL/GenBank/DDBJ databases">
        <title>Genome sequencing of rice bacterial endophytes.</title>
        <authorList>
            <person name="Venturi V."/>
        </authorList>
    </citation>
    <scope>NUCLEOTIDE SEQUENCE [LARGE SCALE GENOMIC DNA]</scope>
    <source>
        <strain evidence="2 3">E1205</strain>
    </source>
</reference>
<comment type="caution">
    <text evidence="2">The sequence shown here is derived from an EMBL/GenBank/DDBJ whole genome shotgun (WGS) entry which is preliminary data.</text>
</comment>